<dbReference type="VEuPathDB" id="TriTrypDB:BCY84_00484"/>
<dbReference type="VEuPathDB" id="TriTrypDB:TcG_07453"/>
<reference evidence="2 3" key="1">
    <citation type="journal article" date="2018" name="Microb. Genom.">
        <title>Expanding an expanded genome: long-read sequencing of Trypanosoma cruzi.</title>
        <authorList>
            <person name="Berna L."/>
            <person name="Rodriguez M."/>
            <person name="Chiribao M.L."/>
            <person name="Parodi-Talice A."/>
            <person name="Pita S."/>
            <person name="Rijo G."/>
            <person name="Alvarez-Valin F."/>
            <person name="Robello C."/>
        </authorList>
    </citation>
    <scope>NUCLEOTIDE SEQUENCE [LARGE SCALE GENOMIC DNA]</scope>
    <source>
        <strain evidence="2 3">Dm28c</strain>
    </source>
</reference>
<gene>
    <name evidence="2" type="ORF">C4B63_206g22</name>
</gene>
<sequence>MLRRSRLWRLGNYRQHSDKERDRIAQERQRRILYDHAGNVKLSGLLFLFWEEFRLPILCVAGGIVFLIGYNKLIYYLSAKEFAHEKSIDQQSEANARLSGKLKGDRYLVKPRRQLDDPDFLNIPSYAGKGVYSSKLFDDDSASTDPLFSEKRRN</sequence>
<name>A0A2V2UKA1_TRYCR</name>
<dbReference type="VEuPathDB" id="TriTrypDB:TcCLB.503575.40"/>
<keyword evidence="1" id="KW-0472">Membrane</keyword>
<dbReference type="AlphaFoldDB" id="A0A2V2UKA1"/>
<keyword evidence="1" id="KW-1133">Transmembrane helix</keyword>
<dbReference type="VEuPathDB" id="TriTrypDB:C4B63_206g22"/>
<feature type="transmembrane region" description="Helical" evidence="1">
    <location>
        <begin position="55"/>
        <end position="77"/>
    </location>
</feature>
<accession>A0A2V2UKA1</accession>
<dbReference type="VEuPathDB" id="TriTrypDB:ECC02_005285"/>
<dbReference type="Proteomes" id="UP000246121">
    <property type="component" value="Unassembled WGS sequence"/>
</dbReference>
<comment type="caution">
    <text evidence="2">The sequence shown here is derived from an EMBL/GenBank/DDBJ whole genome shotgun (WGS) entry which is preliminary data.</text>
</comment>
<proteinExistence type="predicted"/>
<protein>
    <submittedName>
        <fullName evidence="2">Uncharacterized protein</fullName>
    </submittedName>
</protein>
<evidence type="ECO:0000313" key="2">
    <source>
        <dbReference type="EMBL" id="PWU84717.1"/>
    </source>
</evidence>
<dbReference type="VEuPathDB" id="TriTrypDB:TcCL_NonESM08358"/>
<organism evidence="2 3">
    <name type="scientific">Trypanosoma cruzi</name>
    <dbReference type="NCBI Taxonomy" id="5693"/>
    <lineage>
        <taxon>Eukaryota</taxon>
        <taxon>Discoba</taxon>
        <taxon>Euglenozoa</taxon>
        <taxon>Kinetoplastea</taxon>
        <taxon>Metakinetoplastina</taxon>
        <taxon>Trypanosomatida</taxon>
        <taxon>Trypanosomatidae</taxon>
        <taxon>Trypanosoma</taxon>
        <taxon>Schizotrypanum</taxon>
    </lineage>
</organism>
<evidence type="ECO:0000256" key="1">
    <source>
        <dbReference type="SAM" id="Phobius"/>
    </source>
</evidence>
<dbReference type="VEuPathDB" id="TriTrypDB:TcCLB.510943.30"/>
<dbReference type="EMBL" id="PRFA01000206">
    <property type="protein sequence ID" value="PWU84717.1"/>
    <property type="molecule type" value="Genomic_DNA"/>
</dbReference>
<keyword evidence="1" id="KW-0812">Transmembrane</keyword>
<dbReference type="VEuPathDB" id="TriTrypDB:C3747_14g268"/>
<evidence type="ECO:0000313" key="3">
    <source>
        <dbReference type="Proteomes" id="UP000246121"/>
    </source>
</evidence>
<dbReference type="VEuPathDB" id="TriTrypDB:TcBrA4_0131360"/>